<protein>
    <submittedName>
        <fullName evidence="2">Outer membrane protein Omp28</fullName>
    </submittedName>
</protein>
<dbReference type="STRING" id="1434700.SAMN06296427_11061"/>
<accession>A0A1W2CGJ1</accession>
<proteinExistence type="predicted"/>
<dbReference type="EMBL" id="FWXS01000010">
    <property type="protein sequence ID" value="SMC84375.1"/>
    <property type="molecule type" value="Genomic_DNA"/>
</dbReference>
<dbReference type="Gene3D" id="2.60.40.10">
    <property type="entry name" value="Immunoglobulins"/>
    <property type="match status" value="1"/>
</dbReference>
<dbReference type="RefSeq" id="WP_084018442.1">
    <property type="nucleotide sequence ID" value="NZ_FWXS01000010.1"/>
</dbReference>
<sequence>MKKLNNLTHTFIFLALFSGLLLSCGTEEDLADESIQMTMSAMSVPVGSQITFTASSSIAGDITSDAVYFVNGQQIEGSSFIPTEVNETNEVYASYNGKNSSTSTFASTDVIPSQYTQKVLLEDYTGTWCGWCPRMNSIMHYLTDYSDKIIPIAIHTQGTPQDPWVYEYALDMASTANYGAGAAPAGKINRIHTLDQFQQQHPCPNTREVYYPQVDTYLNQSAPLGLAINSSLSGSSLSINVKVGFSTDVVPEARLVVVLVEDGLIHNQYNYFSGSGSNCDPEYNYSSMPHPIQGFTHNHVLLKSFTDIYGDIIPTNQISNGAVYTKPFNVTLPANVTNASNLSVVAFVLGNGNQIKTRGVINVQSAKVGTNQDFD</sequence>
<organism evidence="2 3">
    <name type="scientific">Moheibacter sediminis</name>
    <dbReference type="NCBI Taxonomy" id="1434700"/>
    <lineage>
        <taxon>Bacteria</taxon>
        <taxon>Pseudomonadati</taxon>
        <taxon>Bacteroidota</taxon>
        <taxon>Flavobacteriia</taxon>
        <taxon>Flavobacteriales</taxon>
        <taxon>Weeksellaceae</taxon>
        <taxon>Moheibacter</taxon>
    </lineage>
</organism>
<keyword evidence="3" id="KW-1185">Reference proteome</keyword>
<evidence type="ECO:0000313" key="3">
    <source>
        <dbReference type="Proteomes" id="UP000192393"/>
    </source>
</evidence>
<dbReference type="AlphaFoldDB" id="A0A1W2CGJ1"/>
<dbReference type="Proteomes" id="UP000192393">
    <property type="component" value="Unassembled WGS sequence"/>
</dbReference>
<dbReference type="InterPro" id="IPR013783">
    <property type="entry name" value="Ig-like_fold"/>
</dbReference>
<dbReference type="OrthoDB" id="1081990at2"/>
<feature type="signal peptide" evidence="1">
    <location>
        <begin position="1"/>
        <end position="23"/>
    </location>
</feature>
<dbReference type="InterPro" id="IPR021615">
    <property type="entry name" value="Omp28"/>
</dbReference>
<feature type="chain" id="PRO_5012099700" evidence="1">
    <location>
        <begin position="24"/>
        <end position="375"/>
    </location>
</feature>
<reference evidence="2 3" key="1">
    <citation type="submission" date="2017-04" db="EMBL/GenBank/DDBJ databases">
        <authorList>
            <person name="Afonso C.L."/>
            <person name="Miller P.J."/>
            <person name="Scott M.A."/>
            <person name="Spackman E."/>
            <person name="Goraichik I."/>
            <person name="Dimitrov K.M."/>
            <person name="Suarez D.L."/>
            <person name="Swayne D.E."/>
        </authorList>
    </citation>
    <scope>NUCLEOTIDE SEQUENCE [LARGE SCALE GENOMIC DNA]</scope>
    <source>
        <strain evidence="2 3">CGMCC 1.12708</strain>
    </source>
</reference>
<name>A0A1W2CGJ1_9FLAO</name>
<evidence type="ECO:0000313" key="2">
    <source>
        <dbReference type="EMBL" id="SMC84375.1"/>
    </source>
</evidence>
<gene>
    <name evidence="2" type="ORF">SAMN06296427_11061</name>
</gene>
<dbReference type="PROSITE" id="PS51257">
    <property type="entry name" value="PROKAR_LIPOPROTEIN"/>
    <property type="match status" value="1"/>
</dbReference>
<keyword evidence="1" id="KW-0732">Signal</keyword>
<dbReference type="Pfam" id="PF11551">
    <property type="entry name" value="Omp28"/>
    <property type="match status" value="1"/>
</dbReference>
<evidence type="ECO:0000256" key="1">
    <source>
        <dbReference type="SAM" id="SignalP"/>
    </source>
</evidence>